<accession>A0A2S6GDP6</accession>
<keyword evidence="3" id="KW-1185">Reference proteome</keyword>
<proteinExistence type="predicted"/>
<sequence>MPRHTLEARMVSVAELVKRETAAGRALRLHWRESDVGVDGLVDPAHGGDWPTALLPRVTPELAPSTAAVEDSAKGLHSPPARRSWHTALPSSDPSNPMWVQDDLGVLERVLHGLQRLAQTGSR</sequence>
<dbReference type="Proteomes" id="UP000239203">
    <property type="component" value="Unassembled WGS sequence"/>
</dbReference>
<evidence type="ECO:0000313" key="3">
    <source>
        <dbReference type="Proteomes" id="UP000239203"/>
    </source>
</evidence>
<organism evidence="2 3">
    <name type="scientific">Actinokineospora auranticolor</name>
    <dbReference type="NCBI Taxonomy" id="155976"/>
    <lineage>
        <taxon>Bacteria</taxon>
        <taxon>Bacillati</taxon>
        <taxon>Actinomycetota</taxon>
        <taxon>Actinomycetes</taxon>
        <taxon>Pseudonocardiales</taxon>
        <taxon>Pseudonocardiaceae</taxon>
        <taxon>Actinokineospora</taxon>
    </lineage>
</organism>
<evidence type="ECO:0000256" key="1">
    <source>
        <dbReference type="SAM" id="MobiDB-lite"/>
    </source>
</evidence>
<reference evidence="2 3" key="1">
    <citation type="submission" date="2018-02" db="EMBL/GenBank/DDBJ databases">
        <title>Genomic Encyclopedia of Archaeal and Bacterial Type Strains, Phase II (KMG-II): from individual species to whole genera.</title>
        <authorList>
            <person name="Goeker M."/>
        </authorList>
    </citation>
    <scope>NUCLEOTIDE SEQUENCE [LARGE SCALE GENOMIC DNA]</scope>
    <source>
        <strain evidence="2 3">YU 961-1</strain>
    </source>
</reference>
<gene>
    <name evidence="2" type="ORF">CLV40_12956</name>
</gene>
<dbReference type="AlphaFoldDB" id="A0A2S6GDP6"/>
<evidence type="ECO:0000313" key="2">
    <source>
        <dbReference type="EMBL" id="PPK63343.1"/>
    </source>
</evidence>
<protein>
    <submittedName>
        <fullName evidence="2">Uncharacterized protein</fullName>
    </submittedName>
</protein>
<comment type="caution">
    <text evidence="2">The sequence shown here is derived from an EMBL/GenBank/DDBJ whole genome shotgun (WGS) entry which is preliminary data.</text>
</comment>
<name>A0A2S6GDP6_9PSEU</name>
<feature type="region of interest" description="Disordered" evidence="1">
    <location>
        <begin position="63"/>
        <end position="97"/>
    </location>
</feature>
<dbReference type="EMBL" id="PTIX01000029">
    <property type="protein sequence ID" value="PPK63343.1"/>
    <property type="molecule type" value="Genomic_DNA"/>
</dbReference>